<dbReference type="GO" id="GO:0004674">
    <property type="term" value="F:protein serine/threonine kinase activity"/>
    <property type="evidence" value="ECO:0007669"/>
    <property type="project" value="UniProtKB-KW"/>
</dbReference>
<dbReference type="SUPFAM" id="SSF56112">
    <property type="entry name" value="Protein kinase-like (PK-like)"/>
    <property type="match status" value="1"/>
</dbReference>
<dbReference type="PROSITE" id="PS50011">
    <property type="entry name" value="PROTEIN_KINASE_DOM"/>
    <property type="match status" value="1"/>
</dbReference>
<protein>
    <submittedName>
        <fullName evidence="11">Kinase-like domain-containing protein</fullName>
    </submittedName>
</protein>
<dbReference type="InterPro" id="IPR017441">
    <property type="entry name" value="Protein_kinase_ATP_BS"/>
</dbReference>
<dbReference type="GO" id="GO:0005634">
    <property type="term" value="C:nucleus"/>
    <property type="evidence" value="ECO:0007669"/>
    <property type="project" value="TreeGrafter"/>
</dbReference>
<dbReference type="InterPro" id="IPR000253">
    <property type="entry name" value="FHA_dom"/>
</dbReference>
<dbReference type="InterPro" id="IPR011009">
    <property type="entry name" value="Kinase-like_dom_sf"/>
</dbReference>
<evidence type="ECO:0000256" key="7">
    <source>
        <dbReference type="PROSITE-ProRule" id="PRU10141"/>
    </source>
</evidence>
<evidence type="ECO:0000256" key="5">
    <source>
        <dbReference type="ARBA" id="ARBA00022777"/>
    </source>
</evidence>
<feature type="compositionally biased region" description="Basic and acidic residues" evidence="8">
    <location>
        <begin position="503"/>
        <end position="513"/>
    </location>
</feature>
<evidence type="ECO:0000256" key="1">
    <source>
        <dbReference type="ARBA" id="ARBA00005575"/>
    </source>
</evidence>
<evidence type="ECO:0000256" key="2">
    <source>
        <dbReference type="ARBA" id="ARBA00022527"/>
    </source>
</evidence>
<dbReference type="SUPFAM" id="SSF49879">
    <property type="entry name" value="SMAD/FHA domain"/>
    <property type="match status" value="1"/>
</dbReference>
<evidence type="ECO:0000256" key="4">
    <source>
        <dbReference type="ARBA" id="ARBA00022741"/>
    </source>
</evidence>
<evidence type="ECO:0000313" key="12">
    <source>
        <dbReference type="Proteomes" id="UP001362999"/>
    </source>
</evidence>
<dbReference type="GO" id="GO:0005524">
    <property type="term" value="F:ATP binding"/>
    <property type="evidence" value="ECO:0007669"/>
    <property type="project" value="UniProtKB-UniRule"/>
</dbReference>
<feature type="domain" description="Protein kinase" evidence="10">
    <location>
        <begin position="182"/>
        <end position="429"/>
    </location>
</feature>
<comment type="similarity">
    <text evidence="1">Belongs to the protein kinase superfamily. CAMK Ser/Thr protein kinase family. CHEK2 subfamily.</text>
</comment>
<dbReference type="PROSITE" id="PS00107">
    <property type="entry name" value="PROTEIN_KINASE_ATP"/>
    <property type="match status" value="1"/>
</dbReference>
<sequence>MWRTEIVASLAMASPVEVQPGSSQDLEFTQNQEESTPLPPVETIPHPFLWGRLDRYSTADTSIPHARYDLKIGCSVVSIGGDPTKDVDILIKGTRSRLHAKIRRLEMVDGISQVVIEDYSTFGTFVGRDNHKLSKGERMNLKDYDEIAFGYQLPKKRGSTYCEHRLIYRDLASPLVGVKIDYTFEETLGEGTFGIVRKAVHRNGQYFAIKTIAHPTVVAEEDRQKVNNEIDLMGAAKHPNVCSLVEYFWNADDSVDLVLEYVAGGDLVTLIQKQSCLDEETTKCFMKQLCEALNHIHSIDICHRDLKPENLLLTDDQPPILKIADFGLAKFAGREKLMTICGTLIYMAPEVLSGSGYSFSADCYSTGCVVIACLTGKDPSTETVKFSRLRAKVKNKELSAAGFGFIQKLVQIDPNDRLTMPQALEHYWFKVDSSAANKDYDELSSSFRQVSVRDSTDTAESTSYTTSGSKRKHLELTATSQDSAVGPSDIMPSRSTTSASPEPAKKRVKSVEL</sequence>
<dbReference type="Gene3D" id="2.60.200.20">
    <property type="match status" value="1"/>
</dbReference>
<dbReference type="Pfam" id="PF00069">
    <property type="entry name" value="Pkinase"/>
    <property type="match status" value="1"/>
</dbReference>
<reference evidence="11 12" key="1">
    <citation type="journal article" date="2024" name="J Genomics">
        <title>Draft genome sequencing and assembly of Favolaschia claudopus CIRM-BRFM 2984 isolated from oak limbs.</title>
        <authorList>
            <person name="Navarro D."/>
            <person name="Drula E."/>
            <person name="Chaduli D."/>
            <person name="Cazenave R."/>
            <person name="Ahrendt S."/>
            <person name="Wang J."/>
            <person name="Lipzen A."/>
            <person name="Daum C."/>
            <person name="Barry K."/>
            <person name="Grigoriev I.V."/>
            <person name="Favel A."/>
            <person name="Rosso M.N."/>
            <person name="Martin F."/>
        </authorList>
    </citation>
    <scope>NUCLEOTIDE SEQUENCE [LARGE SCALE GENOMIC DNA]</scope>
    <source>
        <strain evidence="11 12">CIRM-BRFM 2984</strain>
    </source>
</reference>
<feature type="domain" description="FHA" evidence="9">
    <location>
        <begin position="77"/>
        <end position="131"/>
    </location>
</feature>
<evidence type="ECO:0000259" key="9">
    <source>
        <dbReference type="PROSITE" id="PS50006"/>
    </source>
</evidence>
<name>A0AAW0DWD5_9AGAR</name>
<dbReference type="AlphaFoldDB" id="A0AAW0DWD5"/>
<evidence type="ECO:0000256" key="3">
    <source>
        <dbReference type="ARBA" id="ARBA00022679"/>
    </source>
</evidence>
<keyword evidence="3" id="KW-0808">Transferase</keyword>
<dbReference type="Proteomes" id="UP001362999">
    <property type="component" value="Unassembled WGS sequence"/>
</dbReference>
<dbReference type="InterPro" id="IPR000719">
    <property type="entry name" value="Prot_kinase_dom"/>
</dbReference>
<evidence type="ECO:0000256" key="8">
    <source>
        <dbReference type="SAM" id="MobiDB-lite"/>
    </source>
</evidence>
<evidence type="ECO:0000313" key="11">
    <source>
        <dbReference type="EMBL" id="KAK7057186.1"/>
    </source>
</evidence>
<dbReference type="SMART" id="SM00220">
    <property type="entry name" value="S_TKc"/>
    <property type="match status" value="1"/>
</dbReference>
<feature type="binding site" evidence="7">
    <location>
        <position position="210"/>
    </location>
    <ligand>
        <name>ATP</name>
        <dbReference type="ChEBI" id="CHEBI:30616"/>
    </ligand>
</feature>
<dbReference type="InterPro" id="IPR008984">
    <property type="entry name" value="SMAD_FHA_dom_sf"/>
</dbReference>
<dbReference type="InterPro" id="IPR008271">
    <property type="entry name" value="Ser/Thr_kinase_AS"/>
</dbReference>
<gene>
    <name evidence="11" type="ORF">R3P38DRAFT_2839806</name>
</gene>
<feature type="compositionally biased region" description="Polar residues" evidence="8">
    <location>
        <begin position="20"/>
        <end position="35"/>
    </location>
</feature>
<keyword evidence="12" id="KW-1185">Reference proteome</keyword>
<feature type="region of interest" description="Disordered" evidence="8">
    <location>
        <begin position="451"/>
        <end position="513"/>
    </location>
</feature>
<dbReference type="PANTHER" id="PTHR24345">
    <property type="entry name" value="SERINE/THREONINE-PROTEIN KINASE PLK"/>
    <property type="match status" value="1"/>
</dbReference>
<dbReference type="PANTHER" id="PTHR24345:SF0">
    <property type="entry name" value="CELL CYCLE SERINE_THREONINE-PROTEIN KINASE CDC5_MSD2"/>
    <property type="match status" value="1"/>
</dbReference>
<dbReference type="Pfam" id="PF00498">
    <property type="entry name" value="FHA"/>
    <property type="match status" value="1"/>
</dbReference>
<organism evidence="11 12">
    <name type="scientific">Favolaschia claudopus</name>
    <dbReference type="NCBI Taxonomy" id="2862362"/>
    <lineage>
        <taxon>Eukaryota</taxon>
        <taxon>Fungi</taxon>
        <taxon>Dikarya</taxon>
        <taxon>Basidiomycota</taxon>
        <taxon>Agaricomycotina</taxon>
        <taxon>Agaricomycetes</taxon>
        <taxon>Agaricomycetidae</taxon>
        <taxon>Agaricales</taxon>
        <taxon>Marasmiineae</taxon>
        <taxon>Mycenaceae</taxon>
        <taxon>Favolaschia</taxon>
    </lineage>
</organism>
<dbReference type="Gene3D" id="1.10.510.10">
    <property type="entry name" value="Transferase(Phosphotransferase) domain 1"/>
    <property type="match status" value="1"/>
</dbReference>
<feature type="region of interest" description="Disordered" evidence="8">
    <location>
        <begin position="18"/>
        <end position="41"/>
    </location>
</feature>
<comment type="caution">
    <text evidence="11">The sequence shown here is derived from an EMBL/GenBank/DDBJ whole genome shotgun (WGS) entry which is preliminary data.</text>
</comment>
<dbReference type="PROSITE" id="PS00108">
    <property type="entry name" value="PROTEIN_KINASE_ST"/>
    <property type="match status" value="1"/>
</dbReference>
<dbReference type="EMBL" id="JAWWNJ010000004">
    <property type="protein sequence ID" value="KAK7057186.1"/>
    <property type="molecule type" value="Genomic_DNA"/>
</dbReference>
<keyword evidence="4 7" id="KW-0547">Nucleotide-binding</keyword>
<proteinExistence type="inferred from homology"/>
<evidence type="ECO:0000259" key="10">
    <source>
        <dbReference type="PROSITE" id="PS50011"/>
    </source>
</evidence>
<accession>A0AAW0DWD5</accession>
<keyword evidence="5 11" id="KW-0418">Kinase</keyword>
<feature type="compositionally biased region" description="Polar residues" evidence="8">
    <location>
        <begin position="451"/>
        <end position="468"/>
    </location>
</feature>
<evidence type="ECO:0000256" key="6">
    <source>
        <dbReference type="ARBA" id="ARBA00022840"/>
    </source>
</evidence>
<keyword evidence="2" id="KW-0723">Serine/threonine-protein kinase</keyword>
<keyword evidence="6 7" id="KW-0067">ATP-binding</keyword>
<dbReference type="PROSITE" id="PS50006">
    <property type="entry name" value="FHA_DOMAIN"/>
    <property type="match status" value="1"/>
</dbReference>
<dbReference type="FunFam" id="1.10.510.10:FF:000571">
    <property type="entry name" value="Maternal embryonic leucine zipper kinase"/>
    <property type="match status" value="1"/>
</dbReference>